<name>A0ACC6L2K9_9SPHI</name>
<proteinExistence type="predicted"/>
<organism evidence="1 2">
    <name type="scientific">Pedobacter africanus</name>
    <dbReference type="NCBI Taxonomy" id="151894"/>
    <lineage>
        <taxon>Bacteria</taxon>
        <taxon>Pseudomonadati</taxon>
        <taxon>Bacteroidota</taxon>
        <taxon>Sphingobacteriia</taxon>
        <taxon>Sphingobacteriales</taxon>
        <taxon>Sphingobacteriaceae</taxon>
        <taxon>Pedobacter</taxon>
    </lineage>
</organism>
<dbReference type="Proteomes" id="UP001246858">
    <property type="component" value="Unassembled WGS sequence"/>
</dbReference>
<dbReference type="EMBL" id="JAVDTF010000005">
    <property type="protein sequence ID" value="MDR6785719.1"/>
    <property type="molecule type" value="Genomic_DNA"/>
</dbReference>
<keyword evidence="2" id="KW-1185">Reference proteome</keyword>
<comment type="caution">
    <text evidence="1">The sequence shown here is derived from an EMBL/GenBank/DDBJ whole genome shotgun (WGS) entry which is preliminary data.</text>
</comment>
<sequence length="119" mass="13815">MRKADLVLNIYRINDRRGCLVAVTKGKKPLKILNIPEPLHFVGWMKQLSMAINAGAEQNCKYDLNEISYAERQLKCRFAGGVVSLEIWFKHLVRLQWKGTAYEFADAVNWMIARLPKFF</sequence>
<protein>
    <submittedName>
        <fullName evidence="1">Uncharacterized protein</fullName>
    </submittedName>
</protein>
<evidence type="ECO:0000313" key="1">
    <source>
        <dbReference type="EMBL" id="MDR6785719.1"/>
    </source>
</evidence>
<gene>
    <name evidence="1" type="ORF">J2X78_004311</name>
</gene>
<reference evidence="1" key="1">
    <citation type="submission" date="2023-07" db="EMBL/GenBank/DDBJ databases">
        <title>Sorghum-associated microbial communities from plants grown in Nebraska, USA.</title>
        <authorList>
            <person name="Schachtman D."/>
        </authorList>
    </citation>
    <scope>NUCLEOTIDE SEQUENCE</scope>
    <source>
        <strain evidence="1">2697</strain>
    </source>
</reference>
<accession>A0ACC6L2K9</accession>
<evidence type="ECO:0000313" key="2">
    <source>
        <dbReference type="Proteomes" id="UP001246858"/>
    </source>
</evidence>